<keyword evidence="4" id="KW-1185">Reference proteome</keyword>
<dbReference type="Proteomes" id="UP000193642">
    <property type="component" value="Unassembled WGS sequence"/>
</dbReference>
<name>A0A1Y2B321_9FUNG</name>
<feature type="region of interest" description="Disordered" evidence="1">
    <location>
        <begin position="345"/>
        <end position="369"/>
    </location>
</feature>
<comment type="caution">
    <text evidence="2">The sequence shown here is derived from an EMBL/GenBank/DDBJ whole genome shotgun (WGS) entry which is preliminary data.</text>
</comment>
<reference evidence="2 4" key="1">
    <citation type="submission" date="2016-07" db="EMBL/GenBank/DDBJ databases">
        <title>Pervasive Adenine N6-methylation of Active Genes in Fungi.</title>
        <authorList>
            <consortium name="DOE Joint Genome Institute"/>
            <person name="Mondo S.J."/>
            <person name="Dannebaum R.O."/>
            <person name="Kuo R.C."/>
            <person name="Labutti K."/>
            <person name="Haridas S."/>
            <person name="Kuo A."/>
            <person name="Salamov A."/>
            <person name="Ahrendt S.R."/>
            <person name="Lipzen A."/>
            <person name="Sullivan W."/>
            <person name="Andreopoulos W.B."/>
            <person name="Clum A."/>
            <person name="Lindquist E."/>
            <person name="Daum C."/>
            <person name="Ramamoorthy G.K."/>
            <person name="Gryganskyi A."/>
            <person name="Culley D."/>
            <person name="Magnuson J.K."/>
            <person name="James T.Y."/>
            <person name="O'Malley M.A."/>
            <person name="Stajich J.E."/>
            <person name="Spatafora J.W."/>
            <person name="Visel A."/>
            <person name="Grigoriev I.V."/>
        </authorList>
    </citation>
    <scope>NUCLEOTIDE SEQUENCE [LARGE SCALE GENOMIC DNA]</scope>
    <source>
        <strain evidence="2 4">JEL800</strain>
    </source>
</reference>
<evidence type="ECO:0000313" key="3">
    <source>
        <dbReference type="EMBL" id="ORY50452.1"/>
    </source>
</evidence>
<feature type="compositionally biased region" description="Basic and acidic residues" evidence="1">
    <location>
        <begin position="130"/>
        <end position="144"/>
    </location>
</feature>
<dbReference type="AlphaFoldDB" id="A0A1Y2B321"/>
<evidence type="ECO:0000313" key="2">
    <source>
        <dbReference type="EMBL" id="ORY29232.1"/>
    </source>
</evidence>
<accession>A0A1Y2B321</accession>
<feature type="compositionally biased region" description="Basic and acidic residues" evidence="1">
    <location>
        <begin position="356"/>
        <end position="369"/>
    </location>
</feature>
<proteinExistence type="predicted"/>
<dbReference type="EMBL" id="MCGO01000089">
    <property type="protein sequence ID" value="ORY29232.1"/>
    <property type="molecule type" value="Genomic_DNA"/>
</dbReference>
<sequence length="443" mass="50203">MAQDKPLTLEELDEAITTPTKRQAIGNKLGFDDNATLQFIDMNRSYILAENAKKAHLEEENERKLQDKALMAHKTLSTLLLKARVDFMDLADEGRAQEAAAKKKEIDSLQERLSMAAKSLPPSHNTPNAKVKDQDTTEPKERPKFLKLPANAPQYKRASASVVDILRHGDECSKMLKLYSNEKGHQLAGLLAQTIDSSTHRRIGDHDNADSLTSALLEESIGKDFRTEMKQRLSPLLSLPPNATTEEIKDLHSTLELAVNYMPDHHFEDLYIQVLPTRLHPMAMSEKANTMHVRFKAVEEYHRKLSAAHSTTTQQPRAYGQLQVRETPRVYIPIADQCTLHPTVPHTNQDCNAQKRARDAATRRQTAEKPTRPKCGYCLELRAKGDERPNPNHDEDVCFRKHPHLRTERQIALKNCSIHIELDDVENDDNETDDIIDGFLNGI</sequence>
<feature type="region of interest" description="Disordered" evidence="1">
    <location>
        <begin position="117"/>
        <end position="144"/>
    </location>
</feature>
<protein>
    <submittedName>
        <fullName evidence="2">Uncharacterized protein</fullName>
    </submittedName>
</protein>
<dbReference type="OrthoDB" id="2175459at2759"/>
<evidence type="ECO:0000313" key="4">
    <source>
        <dbReference type="Proteomes" id="UP000193642"/>
    </source>
</evidence>
<gene>
    <name evidence="3" type="ORF">BCR33DRAFT_713249</name>
    <name evidence="2" type="ORF">BCR33DRAFT_724743</name>
</gene>
<evidence type="ECO:0000256" key="1">
    <source>
        <dbReference type="SAM" id="MobiDB-lite"/>
    </source>
</evidence>
<dbReference type="EMBL" id="MCGO01000007">
    <property type="protein sequence ID" value="ORY50452.1"/>
    <property type="molecule type" value="Genomic_DNA"/>
</dbReference>
<organism evidence="2 4">
    <name type="scientific">Rhizoclosmatium globosum</name>
    <dbReference type="NCBI Taxonomy" id="329046"/>
    <lineage>
        <taxon>Eukaryota</taxon>
        <taxon>Fungi</taxon>
        <taxon>Fungi incertae sedis</taxon>
        <taxon>Chytridiomycota</taxon>
        <taxon>Chytridiomycota incertae sedis</taxon>
        <taxon>Chytridiomycetes</taxon>
        <taxon>Chytridiales</taxon>
        <taxon>Chytriomycetaceae</taxon>
        <taxon>Rhizoclosmatium</taxon>
    </lineage>
</organism>